<feature type="binding site" evidence="12">
    <location>
        <begin position="24"/>
        <end position="31"/>
    </location>
    <ligand>
        <name>ATP</name>
        <dbReference type="ChEBI" id="CHEBI:30616"/>
    </ligand>
</feature>
<evidence type="ECO:0000313" key="16">
    <source>
        <dbReference type="EMBL" id="PWK52858.1"/>
    </source>
</evidence>
<keyword evidence="6 11" id="KW-0067">ATP-binding</keyword>
<reference evidence="16 17" key="1">
    <citation type="submission" date="2018-05" db="EMBL/GenBank/DDBJ databases">
        <title>Genomic Encyclopedia of Type Strains, Phase IV (KMG-IV): sequencing the most valuable type-strain genomes for metagenomic binning, comparative biology and taxonomic classification.</title>
        <authorList>
            <person name="Goeker M."/>
        </authorList>
    </citation>
    <scope>NUCLEOTIDE SEQUENCE [LARGE SCALE GENOMIC DNA]</scope>
    <source>
        <strain evidence="16 17">DSM 25350</strain>
    </source>
</reference>
<evidence type="ECO:0000256" key="1">
    <source>
        <dbReference type="ARBA" id="ARBA00009922"/>
    </source>
</evidence>
<evidence type="ECO:0000256" key="9">
    <source>
        <dbReference type="ARBA" id="ARBA00034617"/>
    </source>
</evidence>
<dbReference type="NCBIfam" id="TIGR01074">
    <property type="entry name" value="rep"/>
    <property type="match status" value="1"/>
</dbReference>
<keyword evidence="17" id="KW-1185">Reference proteome</keyword>
<dbReference type="GO" id="GO:0043138">
    <property type="term" value="F:3'-5' DNA helicase activity"/>
    <property type="evidence" value="ECO:0007669"/>
    <property type="project" value="UniProtKB-UniRule"/>
</dbReference>
<dbReference type="Pfam" id="PF00580">
    <property type="entry name" value="UvrD-helicase"/>
    <property type="match status" value="1"/>
</dbReference>
<dbReference type="EMBL" id="QGGU01000004">
    <property type="protein sequence ID" value="PWK52858.1"/>
    <property type="molecule type" value="Genomic_DNA"/>
</dbReference>
<dbReference type="PANTHER" id="PTHR11070:SF64">
    <property type="entry name" value="ATP-DEPENDENT DNA HELICASE REP"/>
    <property type="match status" value="1"/>
</dbReference>
<dbReference type="InterPro" id="IPR005752">
    <property type="entry name" value="Helicase_Rep"/>
</dbReference>
<comment type="catalytic activity">
    <reaction evidence="10 11">
        <text>ATP + H2O = ADP + phosphate + H(+)</text>
        <dbReference type="Rhea" id="RHEA:13065"/>
        <dbReference type="ChEBI" id="CHEBI:15377"/>
        <dbReference type="ChEBI" id="CHEBI:15378"/>
        <dbReference type="ChEBI" id="CHEBI:30616"/>
        <dbReference type="ChEBI" id="CHEBI:43474"/>
        <dbReference type="ChEBI" id="CHEBI:456216"/>
        <dbReference type="EC" id="5.6.2.4"/>
    </reaction>
</comment>
<evidence type="ECO:0000256" key="11">
    <source>
        <dbReference type="HAMAP-Rule" id="MF_01920"/>
    </source>
</evidence>
<keyword evidence="8 11" id="KW-0413">Isomerase</keyword>
<evidence type="ECO:0000256" key="10">
    <source>
        <dbReference type="ARBA" id="ARBA00048988"/>
    </source>
</evidence>
<dbReference type="GO" id="GO:0016887">
    <property type="term" value="F:ATP hydrolysis activity"/>
    <property type="evidence" value="ECO:0007669"/>
    <property type="project" value="RHEA"/>
</dbReference>
<dbReference type="CDD" id="cd18807">
    <property type="entry name" value="SF1_C_UvrD"/>
    <property type="match status" value="1"/>
</dbReference>
<sequence length="672" mass="77472">MAHQLNPKQQEAVNTVEHPLLVLAGAGSGKTSVITTKIVHLITQCGYKASQIAAVTFTNKAAREMKARVSSLLGGRNSRGLIVSTFHNLGLNIIRKEHKALNFKSNFTIFDDQDTLTLIRDLCNKNADADKSELIAFQQKISNWKNDLKSPQQIINEATNQDDLAAAKLYEAYDRSMRAYNAVDFDDLIRYPVELFRANPDILEKWQNKIRYLLVDEYQDTNTCQYELVKLICGRYGLFTVVGDDDQSIYSWRGAQPENLALLQDDYPNLRVVKLEQNYRSYGRILKAANEVISNNPHVFEKSLWSDKIYGDEIKILATDDDINEAERIANELLAHKLRSATAYSDYAILYRGNHQSRFMEKALIEKQIPYKVSGSTSFFSRTEIKDIMAYMRILVNPDDDNAFLRIVNVPRREIGPTTLEKLGLYAQKRHISLYDACFELGLKEELHAKGYAAIERFSKLIARTEDNVKRGDAMAVIHELLGYIGYHGFLYDNSSSTKAAEYRWSNVQQLLEWIEREYTNAEEDNDDNPLARAINKLMLREMLDRNEEEAEANEVQLMTLHASKGLEFNHVYLVGMEEELLPHRSSIEEDNIEEERRLAYVGITRAQKTLTMSYARQRKRYGEVVDTEPSRFLFEMPQEDLMWEEQQMPQTEEERQEKGRKNMDALRAMLS</sequence>
<accession>A0A316FW92</accession>
<dbReference type="GO" id="GO:0005524">
    <property type="term" value="F:ATP binding"/>
    <property type="evidence" value="ECO:0007669"/>
    <property type="project" value="UniProtKB-UniRule"/>
</dbReference>
<dbReference type="RefSeq" id="WP_170115159.1">
    <property type="nucleotide sequence ID" value="NZ_QGGU01000004.1"/>
</dbReference>
<dbReference type="Proteomes" id="UP000245790">
    <property type="component" value="Unassembled WGS sequence"/>
</dbReference>
<evidence type="ECO:0000256" key="6">
    <source>
        <dbReference type="ARBA" id="ARBA00022840"/>
    </source>
</evidence>
<protein>
    <recommendedName>
        <fullName evidence="11">ATP-dependent DNA helicase Rep</fullName>
        <ecNumber evidence="11">5.6.2.4</ecNumber>
    </recommendedName>
    <alternativeName>
        <fullName evidence="11">DNA 3'-5' helicase Rep</fullName>
    </alternativeName>
</protein>
<dbReference type="GO" id="GO:0000725">
    <property type="term" value="P:recombinational repair"/>
    <property type="evidence" value="ECO:0007669"/>
    <property type="project" value="TreeGrafter"/>
</dbReference>
<evidence type="ECO:0000259" key="15">
    <source>
        <dbReference type="PROSITE" id="PS51217"/>
    </source>
</evidence>
<dbReference type="InterPro" id="IPR014017">
    <property type="entry name" value="DNA_helicase_UvrD-like_C"/>
</dbReference>
<dbReference type="PROSITE" id="PS51217">
    <property type="entry name" value="UVRD_HELICASE_CTER"/>
    <property type="match status" value="1"/>
</dbReference>
<comment type="function">
    <text evidence="11">Rep helicase is a single-stranded DNA-dependent ATPase involved in DNA replication; it can initiate unwinding at a nick in the DNA. It binds to the single-stranded DNA and acts in a progressive fashion along the DNA in the 3' to 5' direction.</text>
</comment>
<dbReference type="InterPro" id="IPR013986">
    <property type="entry name" value="DExx_box_DNA_helicase_dom_sf"/>
</dbReference>
<evidence type="ECO:0000256" key="7">
    <source>
        <dbReference type="ARBA" id="ARBA00023125"/>
    </source>
</evidence>
<dbReference type="InterPro" id="IPR014016">
    <property type="entry name" value="UvrD-like_ATP-bd"/>
</dbReference>
<keyword evidence="2 11" id="KW-0235">DNA replication</keyword>
<dbReference type="Gene3D" id="3.40.50.300">
    <property type="entry name" value="P-loop containing nucleotide triphosphate hydrolases"/>
    <property type="match status" value="2"/>
</dbReference>
<dbReference type="PANTHER" id="PTHR11070">
    <property type="entry name" value="UVRD / RECB / PCRA DNA HELICASE FAMILY MEMBER"/>
    <property type="match status" value="1"/>
</dbReference>
<dbReference type="PROSITE" id="PS51198">
    <property type="entry name" value="UVRD_HELICASE_ATP_BIND"/>
    <property type="match status" value="1"/>
</dbReference>
<dbReference type="EC" id="5.6.2.4" evidence="11"/>
<evidence type="ECO:0000259" key="14">
    <source>
        <dbReference type="PROSITE" id="PS51198"/>
    </source>
</evidence>
<dbReference type="GO" id="GO:0005829">
    <property type="term" value="C:cytosol"/>
    <property type="evidence" value="ECO:0007669"/>
    <property type="project" value="TreeGrafter"/>
</dbReference>
<evidence type="ECO:0000256" key="4">
    <source>
        <dbReference type="ARBA" id="ARBA00022801"/>
    </source>
</evidence>
<dbReference type="CDD" id="cd17932">
    <property type="entry name" value="DEXQc_UvrD"/>
    <property type="match status" value="1"/>
</dbReference>
<comment type="subunit">
    <text evidence="11">Homodimer.</text>
</comment>
<keyword evidence="4 11" id="KW-0378">Hydrolase</keyword>
<keyword evidence="5 11" id="KW-0347">Helicase</keyword>
<feature type="region of interest" description="Disordered" evidence="13">
    <location>
        <begin position="647"/>
        <end position="672"/>
    </location>
</feature>
<proteinExistence type="inferred from homology"/>
<dbReference type="InterPro" id="IPR000212">
    <property type="entry name" value="DNA_helicase_UvrD/REP"/>
</dbReference>
<evidence type="ECO:0000313" key="17">
    <source>
        <dbReference type="Proteomes" id="UP000245790"/>
    </source>
</evidence>
<evidence type="ECO:0000256" key="5">
    <source>
        <dbReference type="ARBA" id="ARBA00022806"/>
    </source>
</evidence>
<evidence type="ECO:0000256" key="12">
    <source>
        <dbReference type="PROSITE-ProRule" id="PRU00560"/>
    </source>
</evidence>
<comment type="caution">
    <text evidence="16">The sequence shown here is derived from an EMBL/GenBank/DDBJ whole genome shotgun (WGS) entry which is preliminary data.</text>
</comment>
<dbReference type="HAMAP" id="MF_01920">
    <property type="entry name" value="Helicase_Rep"/>
    <property type="match status" value="1"/>
</dbReference>
<feature type="domain" description="UvrD-like helicase ATP-binding" evidence="14">
    <location>
        <begin position="3"/>
        <end position="282"/>
    </location>
</feature>
<evidence type="ECO:0000256" key="3">
    <source>
        <dbReference type="ARBA" id="ARBA00022741"/>
    </source>
</evidence>
<gene>
    <name evidence="11" type="primary">rep</name>
    <name evidence="16" type="ORF">C8D97_10476</name>
</gene>
<comment type="similarity">
    <text evidence="1 11">Belongs to the helicase family. UvrD subfamily.</text>
</comment>
<feature type="compositionally biased region" description="Basic and acidic residues" evidence="13">
    <location>
        <begin position="653"/>
        <end position="665"/>
    </location>
</feature>
<dbReference type="GO" id="GO:0006260">
    <property type="term" value="P:DNA replication"/>
    <property type="evidence" value="ECO:0007669"/>
    <property type="project" value="UniProtKB-UniRule"/>
</dbReference>
<dbReference type="Pfam" id="PF13361">
    <property type="entry name" value="UvrD_C"/>
    <property type="match status" value="1"/>
</dbReference>
<dbReference type="AlphaFoldDB" id="A0A316FW92"/>
<dbReference type="Gene3D" id="1.10.486.10">
    <property type="entry name" value="PCRA, domain 4"/>
    <property type="match status" value="1"/>
</dbReference>
<feature type="domain" description="UvrD-like helicase C-terminal" evidence="15">
    <location>
        <begin position="283"/>
        <end position="566"/>
    </location>
</feature>
<evidence type="ECO:0000256" key="13">
    <source>
        <dbReference type="SAM" id="MobiDB-lite"/>
    </source>
</evidence>
<keyword evidence="3 11" id="KW-0547">Nucleotide-binding</keyword>
<keyword evidence="7 11" id="KW-0238">DNA-binding</keyword>
<dbReference type="InterPro" id="IPR027417">
    <property type="entry name" value="P-loop_NTPase"/>
</dbReference>
<name>A0A316FW92_9GAMM</name>
<dbReference type="GO" id="GO:0003697">
    <property type="term" value="F:single-stranded DNA binding"/>
    <property type="evidence" value="ECO:0007669"/>
    <property type="project" value="UniProtKB-UniRule"/>
</dbReference>
<dbReference type="Gene3D" id="1.10.10.160">
    <property type="match status" value="1"/>
</dbReference>
<organism evidence="16 17">
    <name type="scientific">Pleionea mediterranea</name>
    <dbReference type="NCBI Taxonomy" id="523701"/>
    <lineage>
        <taxon>Bacteria</taxon>
        <taxon>Pseudomonadati</taxon>
        <taxon>Pseudomonadota</taxon>
        <taxon>Gammaproteobacteria</taxon>
        <taxon>Oceanospirillales</taxon>
        <taxon>Pleioneaceae</taxon>
        <taxon>Pleionea</taxon>
    </lineage>
</organism>
<comment type="catalytic activity">
    <reaction evidence="9 11">
        <text>Couples ATP hydrolysis with the unwinding of duplex DNA by translocating in the 3'-5' direction.</text>
        <dbReference type="EC" id="5.6.2.4"/>
    </reaction>
</comment>
<dbReference type="SUPFAM" id="SSF52540">
    <property type="entry name" value="P-loop containing nucleoside triphosphate hydrolases"/>
    <property type="match status" value="1"/>
</dbReference>
<feature type="binding site" evidence="11">
    <location>
        <position position="280"/>
    </location>
    <ligand>
        <name>ATP</name>
        <dbReference type="ChEBI" id="CHEBI:30616"/>
    </ligand>
</feature>
<evidence type="ECO:0000256" key="2">
    <source>
        <dbReference type="ARBA" id="ARBA00022705"/>
    </source>
</evidence>
<evidence type="ECO:0000256" key="8">
    <source>
        <dbReference type="ARBA" id="ARBA00023235"/>
    </source>
</evidence>